<dbReference type="InterPro" id="IPR032710">
    <property type="entry name" value="NTF2-like_dom_sf"/>
</dbReference>
<gene>
    <name evidence="2" type="ORF">FEK34_18490</name>
</gene>
<dbReference type="EMBL" id="VBUT01000007">
    <property type="protein sequence ID" value="TLF75771.1"/>
    <property type="molecule type" value="Genomic_DNA"/>
</dbReference>
<dbReference type="InterPro" id="IPR037401">
    <property type="entry name" value="SnoaL-like"/>
</dbReference>
<sequence>MPLDASGASLLAAVKASPRAVAAHDRQAWVGLFTPDATVRDPVGARPHTGREAIERFYDTFIAPNTIEFRVDNDFTGPGVVVRDLSILTTMSTGAQVLVPMHLRYDLTEVDADLRITHLAAHWELPAMVAQLLRTGARGFGAGMKLGAALVRNQGLAGAAGMARGFTGVGRAGKRVATELFDAATAGDTAHVRRLLGAGTVIECPAGTIVSADEFTAWAGAGLQPGKMIAAGRSVTTSALRAGTPAVITLEFAPYAPRIHHVTAFTERVPDEPRTSSGALA</sequence>
<dbReference type="SUPFAM" id="SSF54427">
    <property type="entry name" value="NTF2-like"/>
    <property type="match status" value="1"/>
</dbReference>
<dbReference type="RefSeq" id="WP_138449238.1">
    <property type="nucleotide sequence ID" value="NZ_VBUT01000007.1"/>
</dbReference>
<dbReference type="Pfam" id="PF12680">
    <property type="entry name" value="SnoaL_2"/>
    <property type="match status" value="1"/>
</dbReference>
<accession>A0A5R8NJE6</accession>
<name>A0A5R8NJE6_9NOCA</name>
<dbReference type="AlphaFoldDB" id="A0A5R8NJE6"/>
<dbReference type="Gene3D" id="3.10.450.50">
    <property type="match status" value="1"/>
</dbReference>
<dbReference type="Proteomes" id="UP000306378">
    <property type="component" value="Unassembled WGS sequence"/>
</dbReference>
<evidence type="ECO:0000313" key="3">
    <source>
        <dbReference type="Proteomes" id="UP000306378"/>
    </source>
</evidence>
<organism evidence="2 3">
    <name type="scientific">Nocardia cyriacigeorgica</name>
    <dbReference type="NCBI Taxonomy" id="135487"/>
    <lineage>
        <taxon>Bacteria</taxon>
        <taxon>Bacillati</taxon>
        <taxon>Actinomycetota</taxon>
        <taxon>Actinomycetes</taxon>
        <taxon>Mycobacteriales</taxon>
        <taxon>Nocardiaceae</taxon>
        <taxon>Nocardia</taxon>
    </lineage>
</organism>
<evidence type="ECO:0000313" key="2">
    <source>
        <dbReference type="EMBL" id="TLF75771.1"/>
    </source>
</evidence>
<evidence type="ECO:0000259" key="1">
    <source>
        <dbReference type="Pfam" id="PF12680"/>
    </source>
</evidence>
<proteinExistence type="predicted"/>
<protein>
    <recommendedName>
        <fullName evidence="1">SnoaL-like domain-containing protein</fullName>
    </recommendedName>
</protein>
<reference evidence="2 3" key="1">
    <citation type="submission" date="2019-05" db="EMBL/GenBank/DDBJ databases">
        <title>Genomes sequences of two Nocardia cyriacigeorgica environmental isolates, type strains Nocardia asteroides ATCC 19247 and Nocardia cyriacigeorgica DSM 44484.</title>
        <authorList>
            <person name="Vautrin F."/>
            <person name="Bergeron E."/>
            <person name="Dubost A."/>
            <person name="Abrouk D."/>
            <person name="Rodriguez Nava V."/>
            <person name="Pujic P."/>
        </authorList>
    </citation>
    <scope>NUCLEOTIDE SEQUENCE [LARGE SCALE GENOMIC DNA]</scope>
    <source>
        <strain evidence="2 3">EML 446</strain>
    </source>
</reference>
<comment type="caution">
    <text evidence="2">The sequence shown here is derived from an EMBL/GenBank/DDBJ whole genome shotgun (WGS) entry which is preliminary data.</text>
</comment>
<feature type="domain" description="SnoaL-like" evidence="1">
    <location>
        <begin position="16"/>
        <end position="105"/>
    </location>
</feature>